<organism evidence="2 3">
    <name type="scientific">Periconia macrospinosa</name>
    <dbReference type="NCBI Taxonomy" id="97972"/>
    <lineage>
        <taxon>Eukaryota</taxon>
        <taxon>Fungi</taxon>
        <taxon>Dikarya</taxon>
        <taxon>Ascomycota</taxon>
        <taxon>Pezizomycotina</taxon>
        <taxon>Dothideomycetes</taxon>
        <taxon>Pleosporomycetidae</taxon>
        <taxon>Pleosporales</taxon>
        <taxon>Massarineae</taxon>
        <taxon>Periconiaceae</taxon>
        <taxon>Periconia</taxon>
    </lineage>
</organism>
<name>A0A2V1DCS9_9PLEO</name>
<proteinExistence type="predicted"/>
<evidence type="ECO:0000313" key="2">
    <source>
        <dbReference type="EMBL" id="PVH95892.1"/>
    </source>
</evidence>
<reference evidence="2 3" key="1">
    <citation type="journal article" date="2018" name="Sci. Rep.">
        <title>Comparative genomics provides insights into the lifestyle and reveals functional heterogeneity of dark septate endophytic fungi.</title>
        <authorList>
            <person name="Knapp D.G."/>
            <person name="Nemeth J.B."/>
            <person name="Barry K."/>
            <person name="Hainaut M."/>
            <person name="Henrissat B."/>
            <person name="Johnson J."/>
            <person name="Kuo A."/>
            <person name="Lim J.H.P."/>
            <person name="Lipzen A."/>
            <person name="Nolan M."/>
            <person name="Ohm R.A."/>
            <person name="Tamas L."/>
            <person name="Grigoriev I.V."/>
            <person name="Spatafora J.W."/>
            <person name="Nagy L.G."/>
            <person name="Kovacs G.M."/>
        </authorList>
    </citation>
    <scope>NUCLEOTIDE SEQUENCE [LARGE SCALE GENOMIC DNA]</scope>
    <source>
        <strain evidence="2 3">DSE2036</strain>
    </source>
</reference>
<accession>A0A2V1DCS9</accession>
<sequence>MMDRTGIAFRAIGVLFWLGGLSRLSLSSTVRFSGRFGIGYASFSLLPSPPQAVIFLVLFFSFLLLALFGYLFYFPLIPFLKTSIPIFSTYYSFFFMSFF</sequence>
<keyword evidence="1" id="KW-0812">Transmembrane</keyword>
<keyword evidence="1" id="KW-1133">Transmembrane helix</keyword>
<dbReference type="EMBL" id="KZ805480">
    <property type="protein sequence ID" value="PVH95892.1"/>
    <property type="molecule type" value="Genomic_DNA"/>
</dbReference>
<feature type="transmembrane region" description="Helical" evidence="1">
    <location>
        <begin position="79"/>
        <end position="98"/>
    </location>
</feature>
<feature type="transmembrane region" description="Helical" evidence="1">
    <location>
        <begin position="51"/>
        <end position="72"/>
    </location>
</feature>
<protein>
    <submittedName>
        <fullName evidence="2">Uncharacterized protein</fullName>
    </submittedName>
</protein>
<gene>
    <name evidence="2" type="ORF">DM02DRAFT_136850</name>
</gene>
<dbReference type="Proteomes" id="UP000244855">
    <property type="component" value="Unassembled WGS sequence"/>
</dbReference>
<dbReference type="AlphaFoldDB" id="A0A2V1DCS9"/>
<keyword evidence="1" id="KW-0472">Membrane</keyword>
<evidence type="ECO:0000313" key="3">
    <source>
        <dbReference type="Proteomes" id="UP000244855"/>
    </source>
</evidence>
<keyword evidence="3" id="KW-1185">Reference proteome</keyword>
<evidence type="ECO:0000256" key="1">
    <source>
        <dbReference type="SAM" id="Phobius"/>
    </source>
</evidence>